<dbReference type="InterPro" id="IPR029058">
    <property type="entry name" value="AB_hydrolase_fold"/>
</dbReference>
<feature type="chain" id="PRO_5025424411" evidence="3">
    <location>
        <begin position="18"/>
        <end position="532"/>
    </location>
</feature>
<dbReference type="SUPFAM" id="SSF53474">
    <property type="entry name" value="alpha/beta-Hydrolases"/>
    <property type="match status" value="1"/>
</dbReference>
<dbReference type="OrthoDB" id="425534at2759"/>
<evidence type="ECO:0000259" key="4">
    <source>
        <dbReference type="Pfam" id="PF00561"/>
    </source>
</evidence>
<comment type="similarity">
    <text evidence="1">Belongs to the peptidase S33 family.</text>
</comment>
<dbReference type="PANTHER" id="PTHR43248:SF25">
    <property type="entry name" value="AB HYDROLASE-1 DOMAIN-CONTAINING PROTEIN-RELATED"/>
    <property type="match status" value="1"/>
</dbReference>
<dbReference type="InterPro" id="IPR000073">
    <property type="entry name" value="AB_hydrolase_1"/>
</dbReference>
<evidence type="ECO:0000256" key="1">
    <source>
        <dbReference type="ARBA" id="ARBA00010088"/>
    </source>
</evidence>
<dbReference type="Pfam" id="PF00561">
    <property type="entry name" value="Abhydrolase_1"/>
    <property type="match status" value="1"/>
</dbReference>
<name>A0A6A6SW85_9PLEO</name>
<keyword evidence="3" id="KW-0732">Signal</keyword>
<dbReference type="EMBL" id="MU004416">
    <property type="protein sequence ID" value="KAF2651820.1"/>
    <property type="molecule type" value="Genomic_DNA"/>
</dbReference>
<feature type="domain" description="Peptidase S33 tripeptidyl aminopeptidase-like C-terminal" evidence="5">
    <location>
        <begin position="422"/>
        <end position="521"/>
    </location>
</feature>
<evidence type="ECO:0000259" key="5">
    <source>
        <dbReference type="Pfam" id="PF08386"/>
    </source>
</evidence>
<gene>
    <name evidence="6" type="ORF">K491DRAFT_664890</name>
</gene>
<dbReference type="Gene3D" id="3.40.50.1820">
    <property type="entry name" value="alpha/beta hydrolase"/>
    <property type="match status" value="1"/>
</dbReference>
<dbReference type="GO" id="GO:0016787">
    <property type="term" value="F:hydrolase activity"/>
    <property type="evidence" value="ECO:0007669"/>
    <property type="project" value="UniProtKB-KW"/>
</dbReference>
<protein>
    <submittedName>
        <fullName evidence="6">Alpha/beta-hydrolase</fullName>
    </submittedName>
</protein>
<keyword evidence="7" id="KW-1185">Reference proteome</keyword>
<feature type="domain" description="AB hydrolase-1" evidence="4">
    <location>
        <begin position="89"/>
        <end position="256"/>
    </location>
</feature>
<keyword evidence="2 6" id="KW-0378">Hydrolase</keyword>
<dbReference type="InterPro" id="IPR013595">
    <property type="entry name" value="Pept_S33_TAP-like_C"/>
</dbReference>
<organism evidence="6 7">
    <name type="scientific">Lophiostoma macrostomum CBS 122681</name>
    <dbReference type="NCBI Taxonomy" id="1314788"/>
    <lineage>
        <taxon>Eukaryota</taxon>
        <taxon>Fungi</taxon>
        <taxon>Dikarya</taxon>
        <taxon>Ascomycota</taxon>
        <taxon>Pezizomycotina</taxon>
        <taxon>Dothideomycetes</taxon>
        <taxon>Pleosporomycetidae</taxon>
        <taxon>Pleosporales</taxon>
        <taxon>Lophiostomataceae</taxon>
        <taxon>Lophiostoma</taxon>
    </lineage>
</organism>
<dbReference type="Pfam" id="PF08386">
    <property type="entry name" value="Abhydrolase_4"/>
    <property type="match status" value="1"/>
</dbReference>
<accession>A0A6A6SW85</accession>
<reference evidence="6" key="1">
    <citation type="journal article" date="2020" name="Stud. Mycol.">
        <title>101 Dothideomycetes genomes: a test case for predicting lifestyles and emergence of pathogens.</title>
        <authorList>
            <person name="Haridas S."/>
            <person name="Albert R."/>
            <person name="Binder M."/>
            <person name="Bloem J."/>
            <person name="Labutti K."/>
            <person name="Salamov A."/>
            <person name="Andreopoulos B."/>
            <person name="Baker S."/>
            <person name="Barry K."/>
            <person name="Bills G."/>
            <person name="Bluhm B."/>
            <person name="Cannon C."/>
            <person name="Castanera R."/>
            <person name="Culley D."/>
            <person name="Daum C."/>
            <person name="Ezra D."/>
            <person name="Gonzalez J."/>
            <person name="Henrissat B."/>
            <person name="Kuo A."/>
            <person name="Liang C."/>
            <person name="Lipzen A."/>
            <person name="Lutzoni F."/>
            <person name="Magnuson J."/>
            <person name="Mondo S."/>
            <person name="Nolan M."/>
            <person name="Ohm R."/>
            <person name="Pangilinan J."/>
            <person name="Park H.-J."/>
            <person name="Ramirez L."/>
            <person name="Alfaro M."/>
            <person name="Sun H."/>
            <person name="Tritt A."/>
            <person name="Yoshinaga Y."/>
            <person name="Zwiers L.-H."/>
            <person name="Turgeon B."/>
            <person name="Goodwin S."/>
            <person name="Spatafora J."/>
            <person name="Crous P."/>
            <person name="Grigoriev I."/>
        </authorList>
    </citation>
    <scope>NUCLEOTIDE SEQUENCE</scope>
    <source>
        <strain evidence="6">CBS 122681</strain>
    </source>
</reference>
<evidence type="ECO:0000256" key="3">
    <source>
        <dbReference type="SAM" id="SignalP"/>
    </source>
</evidence>
<proteinExistence type="inferred from homology"/>
<dbReference type="InterPro" id="IPR051601">
    <property type="entry name" value="Serine_prot/Carboxylest_S33"/>
</dbReference>
<evidence type="ECO:0000256" key="2">
    <source>
        <dbReference type="ARBA" id="ARBA00022801"/>
    </source>
</evidence>
<feature type="signal peptide" evidence="3">
    <location>
        <begin position="1"/>
        <end position="17"/>
    </location>
</feature>
<dbReference type="PANTHER" id="PTHR43248">
    <property type="entry name" value="2-SUCCINYL-6-HYDROXY-2,4-CYCLOHEXADIENE-1-CARBOXYLATE SYNTHASE"/>
    <property type="match status" value="1"/>
</dbReference>
<dbReference type="AlphaFoldDB" id="A0A6A6SW85"/>
<sequence>MKHAILVTLGLVSATSAHPHVVRAENTSMIYDFSLISPTIDPNWVPCFDNFTCTRLQVSLDYSNPSLGNLAIAYIKKSALTPSNDTEDVLVNPGGPGGSGVALVRGRGDRLQEIIGDQFNIIGFDPRGVNNSGPALDCFPDAPDVENIFRERYRLPADHTSPKALAAQFQTALAMGDRCTSVLNSTAANYINTPAVAGDMLNYVSKSYELRGKPGNDAKLFYYGFSYGTALGATFAGLYPSRIGRMVLDGVIDPHDYYSGTWAKALLQTDEAVESFATYCLNAGPELCVFRRDSESSEDILGRMRAVVDDVRANPVPVSDPAITSAPIIADYEGLVSLILGLMYKPLDGFPALAQILLDLENRNGSTLIQALAQSDEYSGVTYGALIACQDALGRLDLSDVEKYTEFVTRFNDMSAWAGDGFAGYPLTCARFGVLPPESQRVYQIPSANNTSAPILLVSPSIDPVTPIVGARAVSELFPGSVVLEQNSVGHTSFSVPSKCTVEYTKNYFAGGTLPPAGTTCQPDVLPFQPSN</sequence>
<dbReference type="Proteomes" id="UP000799324">
    <property type="component" value="Unassembled WGS sequence"/>
</dbReference>
<evidence type="ECO:0000313" key="7">
    <source>
        <dbReference type="Proteomes" id="UP000799324"/>
    </source>
</evidence>
<evidence type="ECO:0000313" key="6">
    <source>
        <dbReference type="EMBL" id="KAF2651820.1"/>
    </source>
</evidence>